<gene>
    <name evidence="3" type="ORF">NMOB1V02_LOCUS6071</name>
</gene>
<dbReference type="EMBL" id="CAJPEX010001209">
    <property type="protein sequence ID" value="CAG0918516.1"/>
    <property type="molecule type" value="Genomic_DNA"/>
</dbReference>
<evidence type="ECO:0000259" key="2">
    <source>
        <dbReference type="PROSITE" id="PS50181"/>
    </source>
</evidence>
<dbReference type="OrthoDB" id="192402at2759"/>
<dbReference type="Gene3D" id="2.130.10.10">
    <property type="entry name" value="YVTN repeat-like/Quinoprotein amine dehydrogenase"/>
    <property type="match status" value="2"/>
</dbReference>
<feature type="repeat" description="WD" evidence="1">
    <location>
        <begin position="101"/>
        <end position="133"/>
    </location>
</feature>
<proteinExistence type="predicted"/>
<dbReference type="Pfam" id="PF12937">
    <property type="entry name" value="F-box-like"/>
    <property type="match status" value="1"/>
</dbReference>
<protein>
    <recommendedName>
        <fullName evidence="2">F-box domain-containing protein</fullName>
    </recommendedName>
</protein>
<dbReference type="InterPro" id="IPR001810">
    <property type="entry name" value="F-box_dom"/>
</dbReference>
<evidence type="ECO:0000313" key="3">
    <source>
        <dbReference type="EMBL" id="CAD7278364.1"/>
    </source>
</evidence>
<dbReference type="PROSITE" id="PS50181">
    <property type="entry name" value="FBOX"/>
    <property type="match status" value="1"/>
</dbReference>
<dbReference type="PROSITE" id="PS50294">
    <property type="entry name" value="WD_REPEATS_REGION"/>
    <property type="match status" value="2"/>
</dbReference>
<dbReference type="GO" id="GO:0019005">
    <property type="term" value="C:SCF ubiquitin ligase complex"/>
    <property type="evidence" value="ECO:0007669"/>
    <property type="project" value="InterPro"/>
</dbReference>
<dbReference type="SMART" id="SM00320">
    <property type="entry name" value="WD40"/>
    <property type="match status" value="2"/>
</dbReference>
<keyword evidence="4" id="KW-1185">Reference proteome</keyword>
<feature type="domain" description="F-box" evidence="2">
    <location>
        <begin position="19"/>
        <end position="65"/>
    </location>
</feature>
<dbReference type="SUPFAM" id="SSF81383">
    <property type="entry name" value="F-box domain"/>
    <property type="match status" value="1"/>
</dbReference>
<name>A0A7R9GEX0_9CRUS</name>
<dbReference type="InterPro" id="IPR001680">
    <property type="entry name" value="WD40_rpt"/>
</dbReference>
<dbReference type="Proteomes" id="UP000678499">
    <property type="component" value="Unassembled WGS sequence"/>
</dbReference>
<dbReference type="InterPro" id="IPR036322">
    <property type="entry name" value="WD40_repeat_dom_sf"/>
</dbReference>
<dbReference type="SMART" id="SM00256">
    <property type="entry name" value="FBOX"/>
    <property type="match status" value="1"/>
</dbReference>
<dbReference type="PANTHER" id="PTHR20995:SF17">
    <property type="entry name" value="F-BOX_WD REPEAT-CONTAINING PROTEIN 5"/>
    <property type="match status" value="1"/>
</dbReference>
<sequence length="576" mass="65922">MELEGNEKVGSDVHQPERHEFYNTIPDSVLLGIFAYLDARSLLAASMTCQKWCRVGQDELLWRDLLRADFHVPFGITPPESWRLEYRRLHYCVPVVLTEDLQEHSHEVLHVTFSHDGRFFVTCSMDNFVHVWESGFPSYMKYYQNMQEFRWIFPQYSQFNEDSTLLLVSGVICEREAVGEIVVFSIEESGLNFRCRIESRPYDLFGAWYHSEYFISGGVSIIGTAIVSKLSLVKASQETESEHQAVMNSMLRFYTRLSCARNILVADCHEAKNTDDPACSKSGFRPSHWVNPMCDVPTVMWNDGPYDAKENEDSRCLKLLYPWDKYLIFTSGGRANVPHVVNIKRVPPLAFMHYFNAGPSLAERVARVRSREEDDVEFPENQLPALLSDEDILAKFDLPDSSFDLGGYIVGMAISPDHRYLYVNVRPWPFGAIVDDPGEPPPIAEQIEVRIIDLKTLEVLGPVLASHKAYSSSDRCCYVFLDACDNYVARQVWRGDGSEEKYAYVWDRRWMILLAKLQHSSSVNAVAFNPVDSEMLVTVSDDKSVKVWRSRRRCAALNVSVAERPVGIELRANNVK</sequence>
<dbReference type="PROSITE" id="PS50082">
    <property type="entry name" value="WD_REPEATS_2"/>
    <property type="match status" value="2"/>
</dbReference>
<dbReference type="SUPFAM" id="SSF50978">
    <property type="entry name" value="WD40 repeat-like"/>
    <property type="match status" value="1"/>
</dbReference>
<dbReference type="InterPro" id="IPR042508">
    <property type="entry name" value="FBXW5"/>
</dbReference>
<evidence type="ECO:0000313" key="4">
    <source>
        <dbReference type="Proteomes" id="UP000678499"/>
    </source>
</evidence>
<dbReference type="InterPro" id="IPR015943">
    <property type="entry name" value="WD40/YVTN_repeat-like_dom_sf"/>
</dbReference>
<dbReference type="InterPro" id="IPR036047">
    <property type="entry name" value="F-box-like_dom_sf"/>
</dbReference>
<dbReference type="AlphaFoldDB" id="A0A7R9GEX0"/>
<evidence type="ECO:0000256" key="1">
    <source>
        <dbReference type="PROSITE-ProRule" id="PRU00221"/>
    </source>
</evidence>
<reference evidence="3" key="1">
    <citation type="submission" date="2020-11" db="EMBL/GenBank/DDBJ databases">
        <authorList>
            <person name="Tran Van P."/>
        </authorList>
    </citation>
    <scope>NUCLEOTIDE SEQUENCE</scope>
</reference>
<accession>A0A7R9GEX0</accession>
<dbReference type="EMBL" id="OA883246">
    <property type="protein sequence ID" value="CAD7278364.1"/>
    <property type="molecule type" value="Genomic_DNA"/>
</dbReference>
<dbReference type="GO" id="GO:0080008">
    <property type="term" value="C:Cul4-RING E3 ubiquitin ligase complex"/>
    <property type="evidence" value="ECO:0007669"/>
    <property type="project" value="InterPro"/>
</dbReference>
<dbReference type="GO" id="GO:0016567">
    <property type="term" value="P:protein ubiquitination"/>
    <property type="evidence" value="ECO:0007669"/>
    <property type="project" value="InterPro"/>
</dbReference>
<dbReference type="Pfam" id="PF00400">
    <property type="entry name" value="WD40"/>
    <property type="match status" value="2"/>
</dbReference>
<feature type="repeat" description="WD" evidence="1">
    <location>
        <begin position="516"/>
        <end position="548"/>
    </location>
</feature>
<keyword evidence="1" id="KW-0853">WD repeat</keyword>
<dbReference type="PANTHER" id="PTHR20995">
    <property type="entry name" value="F-BOX/WD REPEAT-CONTAINING PROTEIN 5"/>
    <property type="match status" value="1"/>
</dbReference>
<organism evidence="3">
    <name type="scientific">Notodromas monacha</name>
    <dbReference type="NCBI Taxonomy" id="399045"/>
    <lineage>
        <taxon>Eukaryota</taxon>
        <taxon>Metazoa</taxon>
        <taxon>Ecdysozoa</taxon>
        <taxon>Arthropoda</taxon>
        <taxon>Crustacea</taxon>
        <taxon>Oligostraca</taxon>
        <taxon>Ostracoda</taxon>
        <taxon>Podocopa</taxon>
        <taxon>Podocopida</taxon>
        <taxon>Cypridocopina</taxon>
        <taxon>Cypridoidea</taxon>
        <taxon>Cyprididae</taxon>
        <taxon>Notodromas</taxon>
    </lineage>
</organism>
<dbReference type="Gene3D" id="1.20.1280.50">
    <property type="match status" value="1"/>
</dbReference>